<keyword evidence="3" id="KW-0444">Lipid biosynthesis</keyword>
<keyword evidence="5 11" id="KW-0812">Transmembrane</keyword>
<evidence type="ECO:0000256" key="1">
    <source>
        <dbReference type="ARBA" id="ARBA00004477"/>
    </source>
</evidence>
<dbReference type="InterPro" id="IPR007130">
    <property type="entry name" value="DAGAT"/>
</dbReference>
<feature type="region of interest" description="Disordered" evidence="12">
    <location>
        <begin position="1"/>
        <end position="20"/>
    </location>
</feature>
<feature type="transmembrane region" description="Helical" evidence="11">
    <location>
        <begin position="29"/>
        <end position="50"/>
    </location>
</feature>
<comment type="caution">
    <text evidence="13">The sequence shown here is derived from an EMBL/GenBank/DDBJ whole genome shotgun (WGS) entry which is preliminary data.</text>
</comment>
<gene>
    <name evidence="13" type="ORF">OPV22_005160</name>
</gene>
<dbReference type="EC" id="2.3.1.-" evidence="11"/>
<dbReference type="PANTHER" id="PTHR12317:SF63">
    <property type="entry name" value="DIACYLGLYCEROL O-ACYLTRANSFERASE 2"/>
    <property type="match status" value="1"/>
</dbReference>
<evidence type="ECO:0000313" key="13">
    <source>
        <dbReference type="EMBL" id="KAJ8504274.1"/>
    </source>
</evidence>
<keyword evidence="14" id="KW-1185">Reference proteome</keyword>
<dbReference type="PANTHER" id="PTHR12317">
    <property type="entry name" value="DIACYLGLYCEROL O-ACYLTRANSFERASE"/>
    <property type="match status" value="1"/>
</dbReference>
<protein>
    <recommendedName>
        <fullName evidence="11">Acyltransferase</fullName>
        <ecNumber evidence="11">2.3.1.-</ecNumber>
    </recommendedName>
</protein>
<evidence type="ECO:0000256" key="6">
    <source>
        <dbReference type="ARBA" id="ARBA00022824"/>
    </source>
</evidence>
<evidence type="ECO:0000256" key="4">
    <source>
        <dbReference type="ARBA" id="ARBA00022679"/>
    </source>
</evidence>
<evidence type="ECO:0000256" key="8">
    <source>
        <dbReference type="ARBA" id="ARBA00023098"/>
    </source>
</evidence>
<evidence type="ECO:0000256" key="5">
    <source>
        <dbReference type="ARBA" id="ARBA00022692"/>
    </source>
</evidence>
<dbReference type="GO" id="GO:0019432">
    <property type="term" value="P:triglyceride biosynthetic process"/>
    <property type="evidence" value="ECO:0007669"/>
    <property type="project" value="TreeGrafter"/>
</dbReference>
<dbReference type="EMBL" id="JAQQAF010000002">
    <property type="protein sequence ID" value="KAJ8504274.1"/>
    <property type="molecule type" value="Genomic_DNA"/>
</dbReference>
<evidence type="ECO:0000256" key="12">
    <source>
        <dbReference type="SAM" id="MobiDB-lite"/>
    </source>
</evidence>
<dbReference type="GO" id="GO:0005789">
    <property type="term" value="C:endoplasmic reticulum membrane"/>
    <property type="evidence" value="ECO:0007669"/>
    <property type="project" value="UniProtKB-SubCell"/>
</dbReference>
<proteinExistence type="inferred from homology"/>
<organism evidence="13 14">
    <name type="scientific">Ensete ventricosum</name>
    <name type="common">Abyssinian banana</name>
    <name type="synonym">Musa ensete</name>
    <dbReference type="NCBI Taxonomy" id="4639"/>
    <lineage>
        <taxon>Eukaryota</taxon>
        <taxon>Viridiplantae</taxon>
        <taxon>Streptophyta</taxon>
        <taxon>Embryophyta</taxon>
        <taxon>Tracheophyta</taxon>
        <taxon>Spermatophyta</taxon>
        <taxon>Magnoliopsida</taxon>
        <taxon>Liliopsida</taxon>
        <taxon>Zingiberales</taxon>
        <taxon>Musaceae</taxon>
        <taxon>Ensete</taxon>
    </lineage>
</organism>
<keyword evidence="10" id="KW-0012">Acyltransferase</keyword>
<evidence type="ECO:0000256" key="7">
    <source>
        <dbReference type="ARBA" id="ARBA00022989"/>
    </source>
</evidence>
<keyword evidence="4 11" id="KW-0808">Transferase</keyword>
<comment type="similarity">
    <text evidence="2 11">Belongs to the diacylglycerol acyltransferase family.</text>
</comment>
<keyword evidence="9 11" id="KW-0472">Membrane</keyword>
<dbReference type="AlphaFoldDB" id="A0AAV8RQF9"/>
<evidence type="ECO:0000256" key="3">
    <source>
        <dbReference type="ARBA" id="ARBA00022516"/>
    </source>
</evidence>
<dbReference type="CDD" id="cd07987">
    <property type="entry name" value="LPLAT_MGAT-like"/>
    <property type="match status" value="1"/>
</dbReference>
<feature type="transmembrane region" description="Helical" evidence="11">
    <location>
        <begin position="57"/>
        <end position="73"/>
    </location>
</feature>
<keyword evidence="6 11" id="KW-0256">Endoplasmic reticulum</keyword>
<sequence>MDDESNGDHREEGEPAVFQGTDYSPLHSTIAFCLSFGGLHFILALVLAAVFLLPARLAAAVFGFLLIITLIPVDDKSKLGLIVSRYVGKYVAGYFPITVHVEDIKAFDPDQAYVLGYEPHSAMPIGVCALANHTGFIPLPNCKVLGSSAVFYTPILRHIWTWLGVVPASRKNFYAYLEAGYSCLIVPGGVQEMLYMNNFSEVAFLNSRKGFVQIAMETGRPIVPVFCFGQNHVFGWWKPSGKFFAQISRAIKFAPILIWGRLGTPIPFRRPIHVVMGRPIELVKNPHPTADEINEVHSQFVHALQELFEKYKCKVGYPDLQLTIL</sequence>
<dbReference type="SUPFAM" id="SSF69593">
    <property type="entry name" value="Glycerol-3-phosphate (1)-acyltransferase"/>
    <property type="match status" value="1"/>
</dbReference>
<name>A0AAV8RQF9_ENSVE</name>
<dbReference type="Proteomes" id="UP001222027">
    <property type="component" value="Unassembled WGS sequence"/>
</dbReference>
<evidence type="ECO:0000256" key="2">
    <source>
        <dbReference type="ARBA" id="ARBA00005420"/>
    </source>
</evidence>
<evidence type="ECO:0000256" key="10">
    <source>
        <dbReference type="ARBA" id="ARBA00023315"/>
    </source>
</evidence>
<evidence type="ECO:0000313" key="14">
    <source>
        <dbReference type="Proteomes" id="UP001222027"/>
    </source>
</evidence>
<accession>A0AAV8RQF9</accession>
<evidence type="ECO:0000256" key="9">
    <source>
        <dbReference type="ARBA" id="ARBA00023136"/>
    </source>
</evidence>
<comment type="subcellular location">
    <subcellularLocation>
        <location evidence="1 11">Endoplasmic reticulum membrane</location>
        <topology evidence="1 11">Multi-pass membrane protein</topology>
    </subcellularLocation>
</comment>
<dbReference type="Pfam" id="PF03982">
    <property type="entry name" value="DAGAT"/>
    <property type="match status" value="1"/>
</dbReference>
<feature type="compositionally biased region" description="Basic and acidic residues" evidence="12">
    <location>
        <begin position="1"/>
        <end position="13"/>
    </location>
</feature>
<reference evidence="13 14" key="1">
    <citation type="submission" date="2022-12" db="EMBL/GenBank/DDBJ databases">
        <title>Chromosome-scale assembly of the Ensete ventricosum genome.</title>
        <authorList>
            <person name="Dussert Y."/>
            <person name="Stocks J."/>
            <person name="Wendawek A."/>
            <person name="Woldeyes F."/>
            <person name="Nichols R.A."/>
            <person name="Borrell J.S."/>
        </authorList>
    </citation>
    <scope>NUCLEOTIDE SEQUENCE [LARGE SCALE GENOMIC DNA]</scope>
    <source>
        <strain evidence="14">cv. Maze</strain>
        <tissue evidence="13">Seeds</tissue>
    </source>
</reference>
<dbReference type="GO" id="GO:0004144">
    <property type="term" value="F:diacylglycerol O-acyltransferase activity"/>
    <property type="evidence" value="ECO:0007669"/>
    <property type="project" value="TreeGrafter"/>
</dbReference>
<keyword evidence="7 11" id="KW-1133">Transmembrane helix</keyword>
<evidence type="ECO:0000256" key="11">
    <source>
        <dbReference type="RuleBase" id="RU367023"/>
    </source>
</evidence>
<keyword evidence="8" id="KW-0443">Lipid metabolism</keyword>